<feature type="compositionally biased region" description="Basic residues" evidence="14">
    <location>
        <begin position="515"/>
        <end position="526"/>
    </location>
</feature>
<dbReference type="AlphaFoldDB" id="A0A9Q1QN84"/>
<dbReference type="PROSITE" id="PS50158">
    <property type="entry name" value="ZF_CCHC"/>
    <property type="match status" value="1"/>
</dbReference>
<dbReference type="InterPro" id="IPR048962">
    <property type="entry name" value="ARIH1-like_UBL"/>
</dbReference>
<dbReference type="GO" id="GO:0016567">
    <property type="term" value="P:protein ubiquitination"/>
    <property type="evidence" value="ECO:0007669"/>
    <property type="project" value="InterPro"/>
</dbReference>
<dbReference type="Pfam" id="PF19422">
    <property type="entry name" value="Ariadne"/>
    <property type="match status" value="1"/>
</dbReference>
<feature type="domain" description="RING-type" evidence="17">
    <location>
        <begin position="122"/>
        <end position="333"/>
    </location>
</feature>
<keyword evidence="7" id="KW-0808">Transferase</keyword>
<evidence type="ECO:0000256" key="1">
    <source>
        <dbReference type="ARBA" id="ARBA00001798"/>
    </source>
</evidence>
<accession>A0A9Q1QN84</accession>
<dbReference type="FunFam" id="3.30.40.10:FF:000019">
    <property type="entry name" value="RBR-type E3 ubiquitin transferase"/>
    <property type="match status" value="1"/>
</dbReference>
<dbReference type="EMBL" id="JAKOGI010000025">
    <property type="protein sequence ID" value="KAJ8448993.1"/>
    <property type="molecule type" value="Genomic_DNA"/>
</dbReference>
<feature type="region of interest" description="Disordered" evidence="14">
    <location>
        <begin position="511"/>
        <end position="540"/>
    </location>
</feature>
<dbReference type="SMART" id="SM00547">
    <property type="entry name" value="ZnF_RBZ"/>
    <property type="match status" value="1"/>
</dbReference>
<evidence type="ECO:0000256" key="9">
    <source>
        <dbReference type="ARBA" id="ARBA00022737"/>
    </source>
</evidence>
<feature type="compositionally biased region" description="Low complexity" evidence="14">
    <location>
        <begin position="528"/>
        <end position="539"/>
    </location>
</feature>
<evidence type="ECO:0000256" key="12">
    <source>
        <dbReference type="ARBA" id="ARBA00022833"/>
    </source>
</evidence>
<evidence type="ECO:0000256" key="2">
    <source>
        <dbReference type="ARBA" id="ARBA00001947"/>
    </source>
</evidence>
<dbReference type="Gene3D" id="1.20.120.1750">
    <property type="match status" value="1"/>
</dbReference>
<comment type="cofactor">
    <cofactor evidence="2">
        <name>Zn(2+)</name>
        <dbReference type="ChEBI" id="CHEBI:29105"/>
    </cofactor>
</comment>
<reference evidence="18" key="1">
    <citation type="submission" date="2022-04" db="EMBL/GenBank/DDBJ databases">
        <title>Carnegiea gigantea Genome sequencing and assembly v2.</title>
        <authorList>
            <person name="Copetti D."/>
            <person name="Sanderson M.J."/>
            <person name="Burquez A."/>
            <person name="Wojciechowski M.F."/>
        </authorList>
    </citation>
    <scope>NUCLEOTIDE SEQUENCE</scope>
    <source>
        <strain evidence="18">SGP5-SGP5p</strain>
        <tissue evidence="18">Aerial part</tissue>
    </source>
</reference>
<dbReference type="InterPro" id="IPR031127">
    <property type="entry name" value="E3_UB_ligase_RBR"/>
</dbReference>
<keyword evidence="8" id="KW-0479">Metal-binding</keyword>
<dbReference type="InterPro" id="IPR001876">
    <property type="entry name" value="Znf_RanBP2"/>
</dbReference>
<comment type="function">
    <text evidence="3">Might act as an E3 ubiquitin-protein ligase, or as part of E3 complex, which accepts ubiquitin from specific E2 ubiquitin-conjugating enzymes and then transfers it to substrates.</text>
</comment>
<dbReference type="InterPro" id="IPR036443">
    <property type="entry name" value="Znf_RanBP2_sf"/>
</dbReference>
<dbReference type="Gene3D" id="2.30.30.380">
    <property type="entry name" value="Zn-finger domain of Sec23/24"/>
    <property type="match status" value="1"/>
</dbReference>
<evidence type="ECO:0000256" key="4">
    <source>
        <dbReference type="ARBA" id="ARBA00004906"/>
    </source>
</evidence>
<dbReference type="OrthoDB" id="10009520at2759"/>
<feature type="domain" description="CCHC-type" evidence="15">
    <location>
        <begin position="249"/>
        <end position="263"/>
    </location>
</feature>
<keyword evidence="11" id="KW-0833">Ubl conjugation pathway</keyword>
<dbReference type="SMART" id="SM00647">
    <property type="entry name" value="IBR"/>
    <property type="match status" value="2"/>
</dbReference>
<organism evidence="18 19">
    <name type="scientific">Carnegiea gigantea</name>
    <dbReference type="NCBI Taxonomy" id="171969"/>
    <lineage>
        <taxon>Eukaryota</taxon>
        <taxon>Viridiplantae</taxon>
        <taxon>Streptophyta</taxon>
        <taxon>Embryophyta</taxon>
        <taxon>Tracheophyta</taxon>
        <taxon>Spermatophyta</taxon>
        <taxon>Magnoliopsida</taxon>
        <taxon>eudicotyledons</taxon>
        <taxon>Gunneridae</taxon>
        <taxon>Pentapetalae</taxon>
        <taxon>Caryophyllales</taxon>
        <taxon>Cactineae</taxon>
        <taxon>Cactaceae</taxon>
        <taxon>Cactoideae</taxon>
        <taxon>Echinocereeae</taxon>
        <taxon>Carnegiea</taxon>
    </lineage>
</organism>
<comment type="caution">
    <text evidence="18">The sequence shown here is derived from an EMBL/GenBank/DDBJ whole genome shotgun (WGS) entry which is preliminary data.</text>
</comment>
<dbReference type="InterPro" id="IPR002867">
    <property type="entry name" value="IBR_dom"/>
</dbReference>
<dbReference type="SUPFAM" id="SSF57850">
    <property type="entry name" value="RING/U-box"/>
    <property type="match status" value="3"/>
</dbReference>
<evidence type="ECO:0000256" key="13">
    <source>
        <dbReference type="PROSITE-ProRule" id="PRU00322"/>
    </source>
</evidence>
<evidence type="ECO:0000256" key="8">
    <source>
        <dbReference type="ARBA" id="ARBA00022723"/>
    </source>
</evidence>
<dbReference type="PROSITE" id="PS51873">
    <property type="entry name" value="TRIAD"/>
    <property type="match status" value="1"/>
</dbReference>
<dbReference type="Gene3D" id="3.30.40.10">
    <property type="entry name" value="Zinc/RING finger domain, C3HC4 (zinc finger)"/>
    <property type="match status" value="1"/>
</dbReference>
<evidence type="ECO:0000313" key="19">
    <source>
        <dbReference type="Proteomes" id="UP001153076"/>
    </source>
</evidence>
<evidence type="ECO:0000259" key="15">
    <source>
        <dbReference type="PROSITE" id="PS50158"/>
    </source>
</evidence>
<proteinExistence type="inferred from homology"/>
<dbReference type="Proteomes" id="UP001153076">
    <property type="component" value="Unassembled WGS sequence"/>
</dbReference>
<dbReference type="GO" id="GO:0003676">
    <property type="term" value="F:nucleic acid binding"/>
    <property type="evidence" value="ECO:0007669"/>
    <property type="project" value="InterPro"/>
</dbReference>
<dbReference type="InterPro" id="IPR013083">
    <property type="entry name" value="Znf_RING/FYVE/PHD"/>
</dbReference>
<evidence type="ECO:0000256" key="14">
    <source>
        <dbReference type="SAM" id="MobiDB-lite"/>
    </source>
</evidence>
<feature type="domain" description="RanBP2-type" evidence="16">
    <location>
        <begin position="547"/>
        <end position="574"/>
    </location>
</feature>
<evidence type="ECO:0000256" key="11">
    <source>
        <dbReference type="ARBA" id="ARBA00022786"/>
    </source>
</evidence>
<protein>
    <recommendedName>
        <fullName evidence="6">RBR-type E3 ubiquitin transferase</fullName>
        <ecNumber evidence="6">2.3.2.31</ecNumber>
    </recommendedName>
</protein>
<evidence type="ECO:0000256" key="6">
    <source>
        <dbReference type="ARBA" id="ARBA00012251"/>
    </source>
</evidence>
<evidence type="ECO:0000256" key="5">
    <source>
        <dbReference type="ARBA" id="ARBA00005884"/>
    </source>
</evidence>
<evidence type="ECO:0000313" key="18">
    <source>
        <dbReference type="EMBL" id="KAJ8448993.1"/>
    </source>
</evidence>
<comment type="pathway">
    <text evidence="4">Protein modification; protein ubiquitination.</text>
</comment>
<dbReference type="SUPFAM" id="SSF90209">
    <property type="entry name" value="Ran binding protein zinc finger-like"/>
    <property type="match status" value="1"/>
</dbReference>
<evidence type="ECO:0000259" key="17">
    <source>
        <dbReference type="PROSITE" id="PS51873"/>
    </source>
</evidence>
<dbReference type="Pfam" id="PF21235">
    <property type="entry name" value="UBA_ARI1"/>
    <property type="match status" value="1"/>
</dbReference>
<dbReference type="InterPro" id="IPR001878">
    <property type="entry name" value="Znf_CCHC"/>
</dbReference>
<sequence>MNFDGEFDYCYDSNDGDDNHDGDEDEERYTLGEDNQSSFLLPRHKNYTVLTENDIQRRQNDEISHVSSVLSISEAEATTLLCHYKWNVSKLHDKWFAGEETVRANAGLFSGPATSCYSDSRRQTQCQICFDDDLPLGEILTANCDHPYCLTCWRTYVITSITDSGPGCLSLRCPDPACPAAVGLDLIKRLSLGAVYEKRYEGYLVRSYVEGKRETIKWCPAPGCENAVEFELGGVDVYDVMCLCSNAFCWNCGEEAHRPVDCKTVAQWIKKNSSESENINWILAFSKPCPMCKRPIEKNQGCSHMTCGAPCRYEFCWLCLGDWRSHGSCNRFQGRKQDGNWENEDERRREMAKKSIQRYTHYYERWASNHKSRQRAIEDLNKMKTTYLKQLSDKLKEPETQLSFILEAWQQIVECRRVLKWTYAYGYYLDEKEHAKRQLFEYSQGEAEAGLERLHHCAERELSENFIFIAEDHEPGADFNQFRSKLAGLTQVTRSYFENLVRALENGLSEVKPQAPKKSKGQKRKVAGSSSTSGQSNNNAVTVDLDDIGYWNCDRCTYLNPESAPSCQMCHGDN</sequence>
<name>A0A9Q1QN84_9CARY</name>
<dbReference type="GO" id="GO:0008270">
    <property type="term" value="F:zinc ion binding"/>
    <property type="evidence" value="ECO:0007669"/>
    <property type="project" value="UniProtKB-KW"/>
</dbReference>
<dbReference type="PROSITE" id="PS50199">
    <property type="entry name" value="ZF_RANBP2_2"/>
    <property type="match status" value="1"/>
</dbReference>
<evidence type="ECO:0000256" key="7">
    <source>
        <dbReference type="ARBA" id="ARBA00022679"/>
    </source>
</evidence>
<dbReference type="FunFam" id="1.20.120.1750:FF:000005">
    <property type="entry name" value="RBR-type E3 ubiquitin transferase"/>
    <property type="match status" value="1"/>
</dbReference>
<dbReference type="GO" id="GO:0061630">
    <property type="term" value="F:ubiquitin protein ligase activity"/>
    <property type="evidence" value="ECO:0007669"/>
    <property type="project" value="UniProtKB-EC"/>
</dbReference>
<keyword evidence="19" id="KW-1185">Reference proteome</keyword>
<evidence type="ECO:0000256" key="10">
    <source>
        <dbReference type="ARBA" id="ARBA00022771"/>
    </source>
</evidence>
<dbReference type="Pfam" id="PF01485">
    <property type="entry name" value="IBR"/>
    <property type="match status" value="1"/>
</dbReference>
<comment type="catalytic activity">
    <reaction evidence="1">
        <text>[E2 ubiquitin-conjugating enzyme]-S-ubiquitinyl-L-cysteine + [acceptor protein]-L-lysine = [E2 ubiquitin-conjugating enzyme]-L-cysteine + [acceptor protein]-N(6)-ubiquitinyl-L-lysine.</text>
        <dbReference type="EC" id="2.3.2.31"/>
    </reaction>
</comment>
<dbReference type="Pfam" id="PF22191">
    <property type="entry name" value="IBR_1"/>
    <property type="match status" value="1"/>
</dbReference>
<dbReference type="EC" id="2.3.2.31" evidence="6"/>
<keyword evidence="12" id="KW-0862">Zinc</keyword>
<evidence type="ECO:0000256" key="3">
    <source>
        <dbReference type="ARBA" id="ARBA00003976"/>
    </source>
</evidence>
<keyword evidence="10 13" id="KW-0863">Zinc-finger</keyword>
<dbReference type="InterPro" id="IPR045840">
    <property type="entry name" value="Ariadne"/>
</dbReference>
<keyword evidence="9" id="KW-0677">Repeat</keyword>
<evidence type="ECO:0000259" key="16">
    <source>
        <dbReference type="PROSITE" id="PS50199"/>
    </source>
</evidence>
<comment type="similarity">
    <text evidence="5">Belongs to the RBR family. Ariadne subfamily.</text>
</comment>
<dbReference type="CDD" id="cd20346">
    <property type="entry name" value="BRcat_RBR_ANKIB1"/>
    <property type="match status" value="1"/>
</dbReference>
<dbReference type="InterPro" id="IPR044066">
    <property type="entry name" value="TRIAD_supradom"/>
</dbReference>
<dbReference type="PANTHER" id="PTHR11685">
    <property type="entry name" value="RBR FAMILY RING FINGER AND IBR DOMAIN-CONTAINING"/>
    <property type="match status" value="1"/>
</dbReference>
<dbReference type="PROSITE" id="PS01358">
    <property type="entry name" value="ZF_RANBP2_1"/>
    <property type="match status" value="1"/>
</dbReference>
<gene>
    <name evidence="18" type="ORF">Cgig2_004048</name>
</gene>